<organism evidence="6 7">
    <name type="scientific">Limnobaculum xujianqingii</name>
    <dbReference type="NCBI Taxonomy" id="2738837"/>
    <lineage>
        <taxon>Bacteria</taxon>
        <taxon>Pseudomonadati</taxon>
        <taxon>Pseudomonadota</taxon>
        <taxon>Gammaproteobacteria</taxon>
        <taxon>Enterobacterales</taxon>
        <taxon>Budviciaceae</taxon>
        <taxon>Limnobaculum</taxon>
    </lineage>
</organism>
<protein>
    <submittedName>
        <fullName evidence="6">TolC family protein</fullName>
    </submittedName>
</protein>
<evidence type="ECO:0000256" key="3">
    <source>
        <dbReference type="SAM" id="MobiDB-lite"/>
    </source>
</evidence>
<gene>
    <name evidence="6" type="ORF">I2492_16605</name>
    <name evidence="5" type="ORF">I2493_17110</name>
</gene>
<dbReference type="SUPFAM" id="SSF56954">
    <property type="entry name" value="Outer membrane efflux proteins (OEP)"/>
    <property type="match status" value="1"/>
</dbReference>
<evidence type="ECO:0000256" key="1">
    <source>
        <dbReference type="ARBA" id="ARBA00004459"/>
    </source>
</evidence>
<comment type="subcellular location">
    <subcellularLocation>
        <location evidence="1">Cell outer membrane</location>
        <topology evidence="1">Lipid-anchor</topology>
    </subcellularLocation>
</comment>
<feature type="region of interest" description="Disordered" evidence="3">
    <location>
        <begin position="313"/>
        <end position="355"/>
    </location>
</feature>
<dbReference type="EMBL" id="JADRCQ010000006">
    <property type="protein sequence ID" value="MBK5074730.1"/>
    <property type="molecule type" value="Genomic_DNA"/>
</dbReference>
<dbReference type="Gene3D" id="1.20.1600.10">
    <property type="entry name" value="Outer membrane efflux proteins (OEP)"/>
    <property type="match status" value="1"/>
</dbReference>
<dbReference type="Proteomes" id="UP001296969">
    <property type="component" value="Unassembled WGS sequence"/>
</dbReference>
<sequence>MKMKQLALLTLSLSVTVTTAMSAQVDDKLLQALQPGRRAGAVNQPPPPAVKPKAITMPVAQAEPVIITPTPVSATAAREVTPAIIVPPPTPVSTVGRDGNSWSTDTKPTAVPVATASSNSNKGWIQDAPAQPVPEPARQSSGYDNQVLELMDIEATETSPKAVVNSTPAPVMVAEPQPVRTAQNLAPIAPITTAPITTVGRDGKSWVVKDAGVQPAKANTQPEVKPLISTAASSDRDALEFMAIDTPETKAETMVSSAPISVVEPEPKRSAKNPAPIASLNSDEPSWNAVAAAEQNLKQTVVAVAAAQPVVSTKSMDGHDSEQLAFTDLSDRPDEIPPVSKPKSTKTLAESGPVTQSVPTIHTTAVKPAAGNSADTATEQDILNWVVTDTSLASPEDGQGAEINVKASGYANKPPVAGKGIPSIEFVKSTVRQALNFSPEIRNAQASFTAAKYDVDEIKGTRWPQVKVGANSPVSSFGSGSRNNYSSDVGDTSGSVSVTTTVYDFGKTGSGIQSAEELSKSSLQLVKLTRNQIAYQTIEGLLELNKFQKDIKVAKTYEKRMLDLVNMLSQITQTDKGRGSELVQARSKLLQAQTNVQQLESSWRDTQIKMTRLLGREVQIPENLQWDDSALSTQTILTALDNHPQIQRAKAEVQASLHKADAIKSSSYPNINWVVSKSSARDSNGDEQAWYTGINVEWDLFTGGSASASQAAAVQRAQATQMQFETTVLELKYKIRSMIQVRDSAFERAKEYRALSSETDRVRTMFYEQWYYLGKRSLLDVLTAENDHFNNQISAINNEFDGYTANINIMAESAMLLGWLGMPVY</sequence>
<evidence type="ECO:0000313" key="5">
    <source>
        <dbReference type="EMBL" id="MBK5074730.1"/>
    </source>
</evidence>
<dbReference type="PANTHER" id="PTHR30203">
    <property type="entry name" value="OUTER MEMBRANE CATION EFFLUX PROTEIN"/>
    <property type="match status" value="1"/>
</dbReference>
<dbReference type="EMBL" id="JADRCP010000006">
    <property type="protein sequence ID" value="MBK5177938.1"/>
    <property type="molecule type" value="Genomic_DNA"/>
</dbReference>
<dbReference type="InterPro" id="IPR003423">
    <property type="entry name" value="OMP_efflux"/>
</dbReference>
<keyword evidence="8" id="KW-1185">Reference proteome</keyword>
<proteinExistence type="inferred from homology"/>
<evidence type="ECO:0000313" key="6">
    <source>
        <dbReference type="EMBL" id="MBK5177938.1"/>
    </source>
</evidence>
<dbReference type="Proteomes" id="UP000807542">
    <property type="component" value="Unassembled WGS sequence"/>
</dbReference>
<dbReference type="Pfam" id="PF02321">
    <property type="entry name" value="OEP"/>
    <property type="match status" value="2"/>
</dbReference>
<feature type="signal peptide" evidence="4">
    <location>
        <begin position="1"/>
        <end position="22"/>
    </location>
</feature>
<dbReference type="PANTHER" id="PTHR30203:SF30">
    <property type="entry name" value="OUTER MEMBRANE PROTEIN-RELATED"/>
    <property type="match status" value="1"/>
</dbReference>
<evidence type="ECO:0000313" key="8">
    <source>
        <dbReference type="Proteomes" id="UP001296969"/>
    </source>
</evidence>
<accession>A0A9D7AKQ6</accession>
<evidence type="ECO:0000256" key="2">
    <source>
        <dbReference type="ARBA" id="ARBA00007613"/>
    </source>
</evidence>
<feature type="region of interest" description="Disordered" evidence="3">
    <location>
        <begin position="88"/>
        <end position="140"/>
    </location>
</feature>
<feature type="compositionally biased region" description="Polar residues" evidence="3">
    <location>
        <begin position="345"/>
        <end position="355"/>
    </location>
</feature>
<dbReference type="GO" id="GO:0015562">
    <property type="term" value="F:efflux transmembrane transporter activity"/>
    <property type="evidence" value="ECO:0007669"/>
    <property type="project" value="InterPro"/>
</dbReference>
<reference evidence="6 8" key="1">
    <citation type="submission" date="2020-11" db="EMBL/GenBank/DDBJ databases">
        <title>Insectihabitans protaetiae gen. nov. sp. nov. and Insectihabitans allomyrinae sp. nov., isolated from larvae of Protaetia brevitarsis seulensis and Allomyrina dichotoma, respectively.</title>
        <authorList>
            <person name="Lee S.D."/>
            <person name="Byeon Y.-S."/>
            <person name="Kim S.-M."/>
            <person name="Yang H.L."/>
            <person name="Kim I.S."/>
        </authorList>
    </citation>
    <scope>NUCLEOTIDE SEQUENCE</scope>
    <source>
        <strain evidence="6">CWB-B4</strain>
        <strain evidence="5 8">CWB-B43</strain>
    </source>
</reference>
<evidence type="ECO:0000313" key="7">
    <source>
        <dbReference type="Proteomes" id="UP000807542"/>
    </source>
</evidence>
<keyword evidence="4" id="KW-0732">Signal</keyword>
<feature type="chain" id="PRO_5039417920" evidence="4">
    <location>
        <begin position="23"/>
        <end position="825"/>
    </location>
</feature>
<evidence type="ECO:0000256" key="4">
    <source>
        <dbReference type="SAM" id="SignalP"/>
    </source>
</evidence>
<name>A0A9D7AKQ6_9GAMM</name>
<dbReference type="AlphaFoldDB" id="A0A9D7AKQ6"/>
<dbReference type="InterPro" id="IPR010131">
    <property type="entry name" value="MdtP/NodT-like"/>
</dbReference>
<comment type="similarity">
    <text evidence="2">Belongs to the outer membrane factor (OMF) (TC 1.B.17) family.</text>
</comment>
<dbReference type="RefSeq" id="WP_228399191.1">
    <property type="nucleotide sequence ID" value="NZ_JADRCP010000006.1"/>
</dbReference>
<comment type="caution">
    <text evidence="6">The sequence shown here is derived from an EMBL/GenBank/DDBJ whole genome shotgun (WGS) entry which is preliminary data.</text>
</comment>